<keyword evidence="6" id="KW-0325">Glycoprotein</keyword>
<keyword evidence="5 8" id="KW-0378">Hydrolase</keyword>
<dbReference type="SUPFAM" id="SSF51445">
    <property type="entry name" value="(Trans)glycosidases"/>
    <property type="match status" value="1"/>
</dbReference>
<dbReference type="InterPro" id="IPR018954">
    <property type="entry name" value="Betagal_dom2"/>
</dbReference>
<evidence type="ECO:0000313" key="12">
    <source>
        <dbReference type="EMBL" id="KIM27003.1"/>
    </source>
</evidence>
<evidence type="ECO:0000256" key="8">
    <source>
        <dbReference type="RuleBase" id="RU000675"/>
    </source>
</evidence>
<organism evidence="12 13">
    <name type="scientific">Serendipita vermifera MAFF 305830</name>
    <dbReference type="NCBI Taxonomy" id="933852"/>
    <lineage>
        <taxon>Eukaryota</taxon>
        <taxon>Fungi</taxon>
        <taxon>Dikarya</taxon>
        <taxon>Basidiomycota</taxon>
        <taxon>Agaricomycotina</taxon>
        <taxon>Agaricomycetes</taxon>
        <taxon>Sebacinales</taxon>
        <taxon>Serendipitaceae</taxon>
        <taxon>Serendipita</taxon>
    </lineage>
</organism>
<dbReference type="InterPro" id="IPR008979">
    <property type="entry name" value="Galactose-bd-like_sf"/>
</dbReference>
<dbReference type="PANTHER" id="PTHR23421">
    <property type="entry name" value="BETA-GALACTOSIDASE RELATED"/>
    <property type="match status" value="1"/>
</dbReference>
<feature type="transmembrane region" description="Helical" evidence="10">
    <location>
        <begin position="38"/>
        <end position="55"/>
    </location>
</feature>
<dbReference type="Pfam" id="PF13364">
    <property type="entry name" value="BetaGal_ABD2"/>
    <property type="match status" value="2"/>
</dbReference>
<dbReference type="Gene3D" id="2.102.20.10">
    <property type="entry name" value="Beta-galactosidase, domain 2"/>
    <property type="match status" value="1"/>
</dbReference>
<dbReference type="Pfam" id="PF01301">
    <property type="entry name" value="Glyco_hydro_35"/>
    <property type="match status" value="1"/>
</dbReference>
<dbReference type="InterPro" id="IPR017853">
    <property type="entry name" value="GH"/>
</dbReference>
<evidence type="ECO:0000256" key="10">
    <source>
        <dbReference type="SAM" id="Phobius"/>
    </source>
</evidence>
<evidence type="ECO:0000256" key="3">
    <source>
        <dbReference type="ARBA" id="ARBA00012756"/>
    </source>
</evidence>
<dbReference type="InterPro" id="IPR025972">
    <property type="entry name" value="BetaGal_dom3"/>
</dbReference>
<dbReference type="FunFam" id="3.20.20.80:FF:000040">
    <property type="entry name" value="Beta-galactosidase A"/>
    <property type="match status" value="1"/>
</dbReference>
<gene>
    <name evidence="12" type="ORF">M408DRAFT_330353</name>
</gene>
<dbReference type="InterPro" id="IPR036833">
    <property type="entry name" value="BetaGal_dom3_sf"/>
</dbReference>
<dbReference type="SMART" id="SM01029">
    <property type="entry name" value="BetaGal_dom2"/>
    <property type="match status" value="1"/>
</dbReference>
<keyword evidence="10" id="KW-1133">Transmembrane helix</keyword>
<evidence type="ECO:0000256" key="2">
    <source>
        <dbReference type="ARBA" id="ARBA00009809"/>
    </source>
</evidence>
<dbReference type="AlphaFoldDB" id="A0A0C2WL10"/>
<dbReference type="STRING" id="933852.A0A0C2WL10"/>
<dbReference type="Pfam" id="PF10435">
    <property type="entry name" value="BetaGal_dom2"/>
    <property type="match status" value="1"/>
</dbReference>
<dbReference type="PROSITE" id="PS01182">
    <property type="entry name" value="GLYCOSYL_HYDROL_F35"/>
    <property type="match status" value="1"/>
</dbReference>
<dbReference type="EC" id="3.2.1.23" evidence="3 8"/>
<dbReference type="Proteomes" id="UP000054097">
    <property type="component" value="Unassembled WGS sequence"/>
</dbReference>
<evidence type="ECO:0000256" key="6">
    <source>
        <dbReference type="ARBA" id="ARBA00023180"/>
    </source>
</evidence>
<dbReference type="Gene3D" id="2.60.390.10">
    <property type="entry name" value="Beta-galactosidase, domain 3"/>
    <property type="match status" value="1"/>
</dbReference>
<evidence type="ECO:0000256" key="9">
    <source>
        <dbReference type="RuleBase" id="RU003679"/>
    </source>
</evidence>
<keyword evidence="13" id="KW-1185">Reference proteome</keyword>
<dbReference type="InterPro" id="IPR001944">
    <property type="entry name" value="Glycoside_Hdrlase_35"/>
</dbReference>
<dbReference type="GO" id="GO:0004565">
    <property type="term" value="F:beta-galactosidase activity"/>
    <property type="evidence" value="ECO:0007669"/>
    <property type="project" value="UniProtKB-EC"/>
</dbReference>
<dbReference type="SUPFAM" id="SSF117100">
    <property type="entry name" value="Beta-galactosidase LacA, domain 3"/>
    <property type="match status" value="1"/>
</dbReference>
<keyword evidence="10" id="KW-0472">Membrane</keyword>
<evidence type="ECO:0000313" key="13">
    <source>
        <dbReference type="Proteomes" id="UP000054097"/>
    </source>
</evidence>
<dbReference type="InterPro" id="IPR019801">
    <property type="entry name" value="Glyco_hydro_35_CS"/>
</dbReference>
<dbReference type="Gene3D" id="3.20.20.80">
    <property type="entry name" value="Glycosidases"/>
    <property type="match status" value="1"/>
</dbReference>
<dbReference type="SUPFAM" id="SSF51011">
    <property type="entry name" value="Glycosyl hydrolase domain"/>
    <property type="match status" value="1"/>
</dbReference>
<dbReference type="Gene3D" id="2.60.120.260">
    <property type="entry name" value="Galactose-binding domain-like"/>
    <property type="match status" value="2"/>
</dbReference>
<keyword evidence="10" id="KW-0812">Transmembrane</keyword>
<name>A0A0C2WL10_SERVB</name>
<keyword evidence="7 8" id="KW-0326">Glycosidase</keyword>
<dbReference type="EMBL" id="KN824302">
    <property type="protein sequence ID" value="KIM27003.1"/>
    <property type="molecule type" value="Genomic_DNA"/>
</dbReference>
<protein>
    <recommendedName>
        <fullName evidence="3 8">Beta-galactosidase</fullName>
        <ecNumber evidence="3 8">3.2.1.23</ecNumber>
    </recommendedName>
</protein>
<dbReference type="PRINTS" id="PR00742">
    <property type="entry name" value="GLHYDRLASE35"/>
</dbReference>
<comment type="similarity">
    <text evidence="2 9">Belongs to the glycosyl hydrolase 35 family.</text>
</comment>
<reference evidence="13" key="2">
    <citation type="submission" date="2015-01" db="EMBL/GenBank/DDBJ databases">
        <title>Evolutionary Origins and Diversification of the Mycorrhizal Mutualists.</title>
        <authorList>
            <consortium name="DOE Joint Genome Institute"/>
            <consortium name="Mycorrhizal Genomics Consortium"/>
            <person name="Kohler A."/>
            <person name="Kuo A."/>
            <person name="Nagy L.G."/>
            <person name="Floudas D."/>
            <person name="Copeland A."/>
            <person name="Barry K.W."/>
            <person name="Cichocki N."/>
            <person name="Veneault-Fourrey C."/>
            <person name="LaButti K."/>
            <person name="Lindquist E.A."/>
            <person name="Lipzen A."/>
            <person name="Lundell T."/>
            <person name="Morin E."/>
            <person name="Murat C."/>
            <person name="Riley R."/>
            <person name="Ohm R."/>
            <person name="Sun H."/>
            <person name="Tunlid A."/>
            <person name="Henrissat B."/>
            <person name="Grigoriev I.V."/>
            <person name="Hibbett D.S."/>
            <person name="Martin F."/>
        </authorList>
    </citation>
    <scope>NUCLEOTIDE SEQUENCE [LARGE SCALE GENOMIC DNA]</scope>
    <source>
        <strain evidence="13">MAFF 305830</strain>
    </source>
</reference>
<evidence type="ECO:0000256" key="4">
    <source>
        <dbReference type="ARBA" id="ARBA00022729"/>
    </source>
</evidence>
<dbReference type="InterPro" id="IPR031330">
    <property type="entry name" value="Gly_Hdrlase_35_cat"/>
</dbReference>
<sequence length="1062" mass="118805">MLNPRTRPKNKNSNSRDETTALLAPAASNHGSFWRTRLFLLLATASAFWLFHTLLRNLRLKHGLGDPSKHSNPLRDNGLTTDVQWDRYSLFVKGQRVFLWSGEFHPWRLPVQSQWLDILQKIKASGMNAVSVYAHWGLHNPSRGTLDFDAWRDWQPFLDMAKAVGLWVVFRPGPYINAETTGGGIPGWVISETPGDLRNNNTEYHEAWSPYIKAISDLVRKNQVTEGGPIIAVQAENEYTNNKDEGPPYKPEMMAQLRKAFIDGGVTVPQTHNDMGMWWNYVDGTGSPDLYGFDDYPQGFDCSHPYEWHNITHAYHDYHMKAFPSSPLYIPEAQAGAFDPWGPSAPTYDQCRILTNPAFQNNLYYHMFASNAKMINLYMMYGGTSWGNIPFPGVYTSYDYGSPIRESRALSEKFDHLKLLGLFLRSVPDFYHTDVVSRETVHAYNQGSLLVTHLRNPTTKAGFYFIRHSNIPSSETANYSLRLKTLSGELQLPLVYDHFTLRNRTTDLILTDLSFGTASKLAYTSASVLFAGVMGDRDVIVLHGHGDQGYEAVISLIGTPREITQHPRVSLVNMKHLTGNGTLVSFLPGIKGLIEVWDSDTQLVLYCDSVTAATFHAPTLAGTSEDPFREYWGIGTNTSVLIGGPHLVRSATFEDGKLALQGDIQGDTMLRLIGLPPSTNRITWNGMEIEAIRDVHSAPSITSGLVRQRVQTLAGIPDVLGPWKYHDSLPEIQDDYDDNDWIEATNSSTNSPYKPLFGDGPVLYACDYGFCEGAVLWRGTFNSAKGARLAINGGEAFAASVWVNGHFIKTTYGNSTNNMNIISETDEEYYFPENVLFNDRPNVLVILQDNMGFDEMASHFDANASKSPRGVRGHSLLPHGSFTSWKVQGKLGGYRSFVDRHRGLLNTGGLFGERLGWHLPGYPDAEWTLRDLSHGLPEDTAGVGFFRTEFNLNIEEGWDTMMSFEFEDSAEFQPYRALLFVNGWHMGKRVANLGPQYKFIVHEGILNYQGPNTVVVALWNMESGHSIGPRVKLVVDGKIDGGAGAHYEPAPSWQDVYGESTI</sequence>
<evidence type="ECO:0000256" key="7">
    <source>
        <dbReference type="ARBA" id="ARBA00023295"/>
    </source>
</evidence>
<dbReference type="GO" id="GO:0005975">
    <property type="term" value="P:carbohydrate metabolic process"/>
    <property type="evidence" value="ECO:0007669"/>
    <property type="project" value="InterPro"/>
</dbReference>
<reference evidence="12 13" key="1">
    <citation type="submission" date="2014-04" db="EMBL/GenBank/DDBJ databases">
        <authorList>
            <consortium name="DOE Joint Genome Institute"/>
            <person name="Kuo A."/>
            <person name="Zuccaro A."/>
            <person name="Kohler A."/>
            <person name="Nagy L.G."/>
            <person name="Floudas D."/>
            <person name="Copeland A."/>
            <person name="Barry K.W."/>
            <person name="Cichocki N."/>
            <person name="Veneault-Fourrey C."/>
            <person name="LaButti K."/>
            <person name="Lindquist E.A."/>
            <person name="Lipzen A."/>
            <person name="Lundell T."/>
            <person name="Morin E."/>
            <person name="Murat C."/>
            <person name="Sun H."/>
            <person name="Tunlid A."/>
            <person name="Henrissat B."/>
            <person name="Grigoriev I.V."/>
            <person name="Hibbett D.S."/>
            <person name="Martin F."/>
            <person name="Nordberg H.P."/>
            <person name="Cantor M.N."/>
            <person name="Hua S.X."/>
        </authorList>
    </citation>
    <scope>NUCLEOTIDE SEQUENCE [LARGE SCALE GENOMIC DNA]</scope>
    <source>
        <strain evidence="12 13">MAFF 305830</strain>
    </source>
</reference>
<evidence type="ECO:0000256" key="5">
    <source>
        <dbReference type="ARBA" id="ARBA00022801"/>
    </source>
</evidence>
<comment type="catalytic activity">
    <reaction evidence="1 8">
        <text>Hydrolysis of terminal non-reducing beta-D-galactose residues in beta-D-galactosides.</text>
        <dbReference type="EC" id="3.2.1.23"/>
    </reaction>
</comment>
<evidence type="ECO:0000256" key="1">
    <source>
        <dbReference type="ARBA" id="ARBA00001412"/>
    </source>
</evidence>
<dbReference type="Pfam" id="PF13363">
    <property type="entry name" value="BetaGal_dom3"/>
    <property type="match status" value="1"/>
</dbReference>
<dbReference type="InterPro" id="IPR025300">
    <property type="entry name" value="BetaGal_jelly_roll_dom"/>
</dbReference>
<keyword evidence="4" id="KW-0732">Signal</keyword>
<evidence type="ECO:0000259" key="11">
    <source>
        <dbReference type="SMART" id="SM01029"/>
    </source>
</evidence>
<dbReference type="OrthoDB" id="1657402at2759"/>
<dbReference type="SUPFAM" id="SSF49785">
    <property type="entry name" value="Galactose-binding domain-like"/>
    <property type="match status" value="2"/>
</dbReference>
<dbReference type="InterPro" id="IPR037110">
    <property type="entry name" value="Betagal_dom2_sf"/>
</dbReference>
<feature type="domain" description="Beta-galactosidase" evidence="11">
    <location>
        <begin position="429"/>
        <end position="615"/>
    </location>
</feature>
<proteinExistence type="inferred from homology"/>
<dbReference type="HOGENOM" id="CLU_005732_2_0_1"/>
<accession>A0A0C2WL10</accession>